<dbReference type="AlphaFoldDB" id="A0A4R8GQZ1"/>
<evidence type="ECO:0000256" key="1">
    <source>
        <dbReference type="SAM" id="Phobius"/>
    </source>
</evidence>
<reference evidence="2 3" key="1">
    <citation type="submission" date="2019-03" db="EMBL/GenBank/DDBJ databases">
        <title>Subsurface microbial communities from deep shales in Ohio and West Virginia, USA.</title>
        <authorList>
            <person name="Wrighton K."/>
        </authorList>
    </citation>
    <scope>NUCLEOTIDE SEQUENCE [LARGE SCALE GENOMIC DNA]</scope>
    <source>
        <strain evidence="2 3">MSL 6dP</strain>
    </source>
</reference>
<proteinExistence type="predicted"/>
<feature type="transmembrane region" description="Helical" evidence="1">
    <location>
        <begin position="7"/>
        <end position="30"/>
    </location>
</feature>
<sequence length="177" mass="20077">MTVIDKFFILFIDLIIMIFSILLVGIYSGLLDLSYLTNLVQGYSQGIEGIVVGVVLFLISVRVLQLFFRRKKVKQTVITTNQLGNINITLEAINDLVQDIVRKETSVKDVNSRIKVREDGVHIYLNLIVGIKSSIPELSERIQKLLKVKVTESTGVDISKVEIMIKEINKEARMRVE</sequence>
<dbReference type="STRING" id="926561.GCA_000379025_02817"/>
<keyword evidence="1" id="KW-0812">Transmembrane</keyword>
<evidence type="ECO:0000313" key="2">
    <source>
        <dbReference type="EMBL" id="TDX48241.1"/>
    </source>
</evidence>
<dbReference type="Proteomes" id="UP000295832">
    <property type="component" value="Unassembled WGS sequence"/>
</dbReference>
<dbReference type="EMBL" id="SOEG01000031">
    <property type="protein sequence ID" value="TDX48241.1"/>
    <property type="molecule type" value="Genomic_DNA"/>
</dbReference>
<feature type="transmembrane region" description="Helical" evidence="1">
    <location>
        <begin position="50"/>
        <end position="68"/>
    </location>
</feature>
<protein>
    <submittedName>
        <fullName evidence="2">Cell envelope-related Asp23 family protein</fullName>
    </submittedName>
</protein>
<dbReference type="RefSeq" id="WP_166667994.1">
    <property type="nucleotide sequence ID" value="NZ_SOEG01000031.1"/>
</dbReference>
<evidence type="ECO:0000313" key="3">
    <source>
        <dbReference type="Proteomes" id="UP000295832"/>
    </source>
</evidence>
<organism evidence="2 3">
    <name type="scientific">Orenia marismortui</name>
    <dbReference type="NCBI Taxonomy" id="46469"/>
    <lineage>
        <taxon>Bacteria</taxon>
        <taxon>Bacillati</taxon>
        <taxon>Bacillota</taxon>
        <taxon>Clostridia</taxon>
        <taxon>Halanaerobiales</taxon>
        <taxon>Halobacteroidaceae</taxon>
        <taxon>Orenia</taxon>
    </lineage>
</organism>
<dbReference type="NCBIfam" id="NF033218">
    <property type="entry name" value="anchor_AmaP"/>
    <property type="match status" value="1"/>
</dbReference>
<keyword evidence="1" id="KW-0472">Membrane</keyword>
<keyword evidence="3" id="KW-1185">Reference proteome</keyword>
<comment type="caution">
    <text evidence="2">The sequence shown here is derived from an EMBL/GenBank/DDBJ whole genome shotgun (WGS) entry which is preliminary data.</text>
</comment>
<accession>A0A4R8GQZ1</accession>
<gene>
    <name evidence="2" type="ORF">C7959_1316</name>
</gene>
<name>A0A4R8GQZ1_9FIRM</name>
<keyword evidence="1" id="KW-1133">Transmembrane helix</keyword>